<protein>
    <submittedName>
        <fullName evidence="1">Uncharacterized protein</fullName>
    </submittedName>
</protein>
<dbReference type="Proteomes" id="UP000033220">
    <property type="component" value="Chromosome DSM 122"/>
</dbReference>
<name>H6SIS8_PARPM</name>
<gene>
    <name evidence="1" type="ORF">RSPPHO_00079</name>
</gene>
<dbReference type="HOGENOM" id="CLU_1331087_0_0_5"/>
<dbReference type="KEGG" id="rpm:RSPPHO_00079"/>
<organism evidence="1 2">
    <name type="scientific">Pararhodospirillum photometricum DSM 122</name>
    <dbReference type="NCBI Taxonomy" id="1150469"/>
    <lineage>
        <taxon>Bacteria</taxon>
        <taxon>Pseudomonadati</taxon>
        <taxon>Pseudomonadota</taxon>
        <taxon>Alphaproteobacteria</taxon>
        <taxon>Rhodospirillales</taxon>
        <taxon>Rhodospirillaceae</taxon>
        <taxon>Pararhodospirillum</taxon>
    </lineage>
</organism>
<proteinExistence type="predicted"/>
<reference evidence="1 2" key="1">
    <citation type="submission" date="2012-02" db="EMBL/GenBank/DDBJ databases">
        <title>Shotgun genome sequence of Phaeospirillum photometricum DSM 122.</title>
        <authorList>
            <person name="Duquesne K."/>
            <person name="Sturgis J."/>
        </authorList>
    </citation>
    <scope>NUCLEOTIDE SEQUENCE [LARGE SCALE GENOMIC DNA]</scope>
    <source>
        <strain evidence="2">DSM122</strain>
    </source>
</reference>
<accession>H6SIS8</accession>
<dbReference type="EMBL" id="HE663493">
    <property type="protein sequence ID" value="CCG06705.1"/>
    <property type="molecule type" value="Genomic_DNA"/>
</dbReference>
<dbReference type="PATRIC" id="fig|1150469.3.peg.118"/>
<keyword evidence="2" id="KW-1185">Reference proteome</keyword>
<evidence type="ECO:0000313" key="1">
    <source>
        <dbReference type="EMBL" id="CCG06705.1"/>
    </source>
</evidence>
<dbReference type="AlphaFoldDB" id="H6SIS8"/>
<evidence type="ECO:0000313" key="2">
    <source>
        <dbReference type="Proteomes" id="UP000033220"/>
    </source>
</evidence>
<sequence>MNHIAPVNHPQTLANRTSWQPTANWLSVSRWRPEEPPPLPASEVRAVLTEVSESLVPAGKGAAILEAAKIGAALGSPPGVVPKAYADAMAEALEALPPDLLALAGKRARTTLRFPPRPAEVVALVSDELALRRRVKVQADYALFKAEREPPPAARPSPAKARSVAALVAGAVNRPPREPLTDDDLHAQRAAVLAECHAAGLTARTA</sequence>